<organism evidence="3 4">
    <name type="scientific">Allorhizobium taibaishanense</name>
    <dbReference type="NCBI Taxonomy" id="887144"/>
    <lineage>
        <taxon>Bacteria</taxon>
        <taxon>Pseudomonadati</taxon>
        <taxon>Pseudomonadota</taxon>
        <taxon>Alphaproteobacteria</taxon>
        <taxon>Hyphomicrobiales</taxon>
        <taxon>Rhizobiaceae</taxon>
        <taxon>Rhizobium/Agrobacterium group</taxon>
        <taxon>Allorhizobium</taxon>
    </lineage>
</organism>
<dbReference type="RefSeq" id="WP_234801576.1">
    <property type="nucleotide sequence ID" value="NZ_JACIED010000003.1"/>
</dbReference>
<sequence length="343" mass="36524">MTKIDFDRDPLMVAQQWMAKGRKVALATVLETWGSAPCPVGSHLVIDQDGGFEGSVSGGCVEGAVIAEALELVETGGRRVLEFGVADETAWRVGLSCGGRIKVHVEKLDGGLASLNAARQARKPAIHIIGLDDDKDWELTEAEDSVGGATGLPPALVAQAWATSKPGIIETEGRRYFVNPHHPAPEIVLIGATHTSQVLAPMAAMAGFAVRIIDPRQAFATPERFQGIDLSADWPQDALANRPLDAYCALVALTHDPKIDDEPLALALNAGCFYIGALGSRKTHAARLERLRLQGFRDQDLAHIHGPVGLSIGAEGPAEIAVSILAEIIQCRRRPEASPSRPS</sequence>
<accession>A0A7W6HNU5</accession>
<dbReference type="InterPro" id="IPR027051">
    <property type="entry name" value="XdhC_Rossmann_dom"/>
</dbReference>
<proteinExistence type="predicted"/>
<evidence type="ECO:0000259" key="2">
    <source>
        <dbReference type="Pfam" id="PF13478"/>
    </source>
</evidence>
<dbReference type="Pfam" id="PF13478">
    <property type="entry name" value="XdhC_C"/>
    <property type="match status" value="1"/>
</dbReference>
<evidence type="ECO:0000259" key="1">
    <source>
        <dbReference type="Pfam" id="PF02625"/>
    </source>
</evidence>
<gene>
    <name evidence="3" type="ORF">GGQ71_002945</name>
</gene>
<dbReference type="InterPro" id="IPR003777">
    <property type="entry name" value="XdhC_CoxI"/>
</dbReference>
<dbReference type="AlphaFoldDB" id="A0A7W6HNU5"/>
<dbReference type="Pfam" id="PF02625">
    <property type="entry name" value="XdhC_CoxI"/>
    <property type="match status" value="1"/>
</dbReference>
<dbReference type="InterPro" id="IPR052698">
    <property type="entry name" value="MoCofactor_Util/Proc"/>
</dbReference>
<feature type="domain" description="XdhC Rossmann" evidence="2">
    <location>
        <begin position="188"/>
        <end position="328"/>
    </location>
</feature>
<feature type="domain" description="XdhC- CoxI" evidence="1">
    <location>
        <begin position="17"/>
        <end position="84"/>
    </location>
</feature>
<name>A0A7W6HNU5_9HYPH</name>
<protein>
    <submittedName>
        <fullName evidence="3">Xanthine dehydrogenase accessory factor</fullName>
    </submittedName>
</protein>
<evidence type="ECO:0000313" key="4">
    <source>
        <dbReference type="Proteomes" id="UP000544107"/>
    </source>
</evidence>
<evidence type="ECO:0000313" key="3">
    <source>
        <dbReference type="EMBL" id="MBB4008665.1"/>
    </source>
</evidence>
<dbReference type="Proteomes" id="UP000544107">
    <property type="component" value="Unassembled WGS sequence"/>
</dbReference>
<reference evidence="3 4" key="1">
    <citation type="submission" date="2020-08" db="EMBL/GenBank/DDBJ databases">
        <title>Genomic Encyclopedia of Type Strains, Phase IV (KMG-IV): sequencing the most valuable type-strain genomes for metagenomic binning, comparative biology and taxonomic classification.</title>
        <authorList>
            <person name="Goeker M."/>
        </authorList>
    </citation>
    <scope>NUCLEOTIDE SEQUENCE [LARGE SCALE GENOMIC DNA]</scope>
    <source>
        <strain evidence="3 4">DSM 100021</strain>
    </source>
</reference>
<dbReference type="Gene3D" id="3.40.50.720">
    <property type="entry name" value="NAD(P)-binding Rossmann-like Domain"/>
    <property type="match status" value="1"/>
</dbReference>
<dbReference type="PANTHER" id="PTHR30388:SF4">
    <property type="entry name" value="MOLYBDENUM COFACTOR INSERTION CHAPERONE PAOD"/>
    <property type="match status" value="1"/>
</dbReference>
<dbReference type="EMBL" id="JACIED010000003">
    <property type="protein sequence ID" value="MBB4008665.1"/>
    <property type="molecule type" value="Genomic_DNA"/>
</dbReference>
<dbReference type="PANTHER" id="PTHR30388">
    <property type="entry name" value="ALDEHYDE OXIDOREDUCTASE MOLYBDENUM COFACTOR ASSEMBLY PROTEIN"/>
    <property type="match status" value="1"/>
</dbReference>
<comment type="caution">
    <text evidence="3">The sequence shown here is derived from an EMBL/GenBank/DDBJ whole genome shotgun (WGS) entry which is preliminary data.</text>
</comment>